<dbReference type="EMBL" id="JANHOH010000013">
    <property type="protein sequence ID" value="MCQ6961339.1"/>
    <property type="molecule type" value="Genomic_DNA"/>
</dbReference>
<dbReference type="InterPro" id="IPR036249">
    <property type="entry name" value="Thioredoxin-like_sf"/>
</dbReference>
<sequence length="509" mass="58802">MKKTFICLLLTFVLTPLLWAQTASVHVTITNTSSSTCLFVRTERAFMSDFLKKGDTELALNNHKTATYTIQITKPEFITFYCDSSSTREGKYLHYSFFISPGDDLDFKADFARKDFGITVAGKGNNNNQPLRRTFFSAGFEQFNKDTLPNRMIAAINDTAKRIGNTFKTYVEQYRPSAAFIKYMQNNIDYYATQKFYNLKENNKFAIEDAYYRNIAKWRHVTDSLFSRTKLDNADALPAPNYRSLIRYFLLRQKEALWRESTADSVAFFKEWYNANVTEGRKAFMDDRSNLLQEKIINRYFTGDVAEYLYGNLLDDALAEANPTNIVAIFNRLKQKYPNSIYINWFSPSVENVIKKSNNSLSNQMVFAKDNGTQLNTLKDIQELAKGKTVLLDMWGTWCGPCRKEMENNSDALKEHFKNKGLDYFYIANYDLKNETTWKKLIAYFKLTGTHVLANEKLSDDIMEKTKGRGYPTYIIIKKDGSYELSKAGYPMDRGVLIKQLEEALAIKN</sequence>
<evidence type="ECO:0000313" key="8">
    <source>
        <dbReference type="Proteomes" id="UP001204376"/>
    </source>
</evidence>
<dbReference type="Proteomes" id="UP001204376">
    <property type="component" value="Unassembled WGS sequence"/>
</dbReference>
<dbReference type="InterPro" id="IPR013766">
    <property type="entry name" value="Thioredoxin_domain"/>
</dbReference>
<keyword evidence="4" id="KW-0676">Redox-active center</keyword>
<feature type="chain" id="PRO_5047450700" evidence="5">
    <location>
        <begin position="21"/>
        <end position="509"/>
    </location>
</feature>
<dbReference type="Pfam" id="PF08534">
    <property type="entry name" value="Redoxin"/>
    <property type="match status" value="1"/>
</dbReference>
<feature type="domain" description="Thioredoxin" evidence="6">
    <location>
        <begin position="355"/>
        <end position="506"/>
    </location>
</feature>
<comment type="caution">
    <text evidence="7">The sequence shown here is derived from an EMBL/GenBank/DDBJ whole genome shotgun (WGS) entry which is preliminary data.</text>
</comment>
<name>A0ABT1T9W8_9SPHI</name>
<evidence type="ECO:0000256" key="2">
    <source>
        <dbReference type="ARBA" id="ARBA00022748"/>
    </source>
</evidence>
<evidence type="ECO:0000256" key="4">
    <source>
        <dbReference type="ARBA" id="ARBA00023284"/>
    </source>
</evidence>
<dbReference type="SUPFAM" id="SSF52833">
    <property type="entry name" value="Thioredoxin-like"/>
    <property type="match status" value="1"/>
</dbReference>
<dbReference type="PANTHER" id="PTHR42852">
    <property type="entry name" value="THIOL:DISULFIDE INTERCHANGE PROTEIN DSBE"/>
    <property type="match status" value="1"/>
</dbReference>
<gene>
    <name evidence="7" type="ORF">NPE20_25425</name>
</gene>
<dbReference type="InterPro" id="IPR013740">
    <property type="entry name" value="Redoxin"/>
</dbReference>
<keyword evidence="2" id="KW-0201">Cytochrome c-type biogenesis</keyword>
<keyword evidence="5" id="KW-0732">Signal</keyword>
<organism evidence="7 8">
    <name type="scientific">Mucilaginibacter aquariorum</name>
    <dbReference type="NCBI Taxonomy" id="2967225"/>
    <lineage>
        <taxon>Bacteria</taxon>
        <taxon>Pseudomonadati</taxon>
        <taxon>Bacteroidota</taxon>
        <taxon>Sphingobacteriia</taxon>
        <taxon>Sphingobacteriales</taxon>
        <taxon>Sphingobacteriaceae</taxon>
        <taxon>Mucilaginibacter</taxon>
    </lineage>
</organism>
<keyword evidence="8" id="KW-1185">Reference proteome</keyword>
<dbReference type="RefSeq" id="WP_256541507.1">
    <property type="nucleotide sequence ID" value="NZ_JANHOH010000013.1"/>
</dbReference>
<proteinExistence type="predicted"/>
<feature type="signal peptide" evidence="5">
    <location>
        <begin position="1"/>
        <end position="20"/>
    </location>
</feature>
<reference evidence="7 8" key="1">
    <citation type="submission" date="2022-07" db="EMBL/GenBank/DDBJ databases">
        <title>Mucilaginibacter sp. JC4.</title>
        <authorList>
            <person name="Le V."/>
            <person name="Ko S.-R."/>
            <person name="Ahn C.-Y."/>
            <person name="Oh H.-M."/>
        </authorList>
    </citation>
    <scope>NUCLEOTIDE SEQUENCE [LARGE SCALE GENOMIC DNA]</scope>
    <source>
        <strain evidence="7 8">JC4</strain>
    </source>
</reference>
<evidence type="ECO:0000256" key="5">
    <source>
        <dbReference type="SAM" id="SignalP"/>
    </source>
</evidence>
<evidence type="ECO:0000256" key="3">
    <source>
        <dbReference type="ARBA" id="ARBA00023157"/>
    </source>
</evidence>
<evidence type="ECO:0000313" key="7">
    <source>
        <dbReference type="EMBL" id="MCQ6961339.1"/>
    </source>
</evidence>
<dbReference type="Gene3D" id="3.40.30.10">
    <property type="entry name" value="Glutaredoxin"/>
    <property type="match status" value="1"/>
</dbReference>
<keyword evidence="3" id="KW-1015">Disulfide bond</keyword>
<evidence type="ECO:0000259" key="6">
    <source>
        <dbReference type="PROSITE" id="PS51352"/>
    </source>
</evidence>
<evidence type="ECO:0000256" key="1">
    <source>
        <dbReference type="ARBA" id="ARBA00004196"/>
    </source>
</evidence>
<dbReference type="PROSITE" id="PS51352">
    <property type="entry name" value="THIOREDOXIN_2"/>
    <property type="match status" value="1"/>
</dbReference>
<protein>
    <submittedName>
        <fullName evidence="7">TlpA family protein disulfide reductase</fullName>
    </submittedName>
</protein>
<dbReference type="InterPro" id="IPR050553">
    <property type="entry name" value="Thioredoxin_ResA/DsbE_sf"/>
</dbReference>
<dbReference type="CDD" id="cd02966">
    <property type="entry name" value="TlpA_like_family"/>
    <property type="match status" value="1"/>
</dbReference>
<accession>A0ABT1T9W8</accession>
<dbReference type="PANTHER" id="PTHR42852:SF6">
    <property type="entry name" value="THIOL:DISULFIDE INTERCHANGE PROTEIN DSBE"/>
    <property type="match status" value="1"/>
</dbReference>
<comment type="subcellular location">
    <subcellularLocation>
        <location evidence="1">Cell envelope</location>
    </subcellularLocation>
</comment>